<dbReference type="AlphaFoldDB" id="A0AA89BGU3"/>
<name>A0AA89BGU3_9ASTE</name>
<accession>A0AA89BGU3</accession>
<reference evidence="1" key="1">
    <citation type="submission" date="2022-12" db="EMBL/GenBank/DDBJ databases">
        <title>Draft genome assemblies for two species of Escallonia (Escalloniales).</title>
        <authorList>
            <person name="Chanderbali A."/>
            <person name="Dervinis C."/>
            <person name="Anghel I."/>
            <person name="Soltis D."/>
            <person name="Soltis P."/>
            <person name="Zapata F."/>
        </authorList>
    </citation>
    <scope>NUCLEOTIDE SEQUENCE</scope>
    <source>
        <strain evidence="1">UCBG64.0493</strain>
        <tissue evidence="1">Leaf</tissue>
    </source>
</reference>
<proteinExistence type="predicted"/>
<dbReference type="Proteomes" id="UP001188597">
    <property type="component" value="Unassembled WGS sequence"/>
</dbReference>
<evidence type="ECO:0000313" key="1">
    <source>
        <dbReference type="EMBL" id="KAK3036002.1"/>
    </source>
</evidence>
<gene>
    <name evidence="1" type="ORF">RJ639_031175</name>
</gene>
<comment type="caution">
    <text evidence="1">The sequence shown here is derived from an EMBL/GenBank/DDBJ whole genome shotgun (WGS) entry which is preliminary data.</text>
</comment>
<evidence type="ECO:0000313" key="2">
    <source>
        <dbReference type="Proteomes" id="UP001188597"/>
    </source>
</evidence>
<sequence>MPFFVRDSIFWCPRRRETAPIHPELGESAACLNQTGVHGGGGTELKKNKDSSLKISNETVAGIEILFKKEDIWIGTTIRNLSETLDFYLMSAFREKIAIEVEGFFRQQWVGSTIK</sequence>
<keyword evidence="2" id="KW-1185">Reference proteome</keyword>
<dbReference type="EMBL" id="JAVXUP010000160">
    <property type="protein sequence ID" value="KAK3036002.1"/>
    <property type="molecule type" value="Genomic_DNA"/>
</dbReference>
<organism evidence="1 2">
    <name type="scientific">Escallonia herrerae</name>
    <dbReference type="NCBI Taxonomy" id="1293975"/>
    <lineage>
        <taxon>Eukaryota</taxon>
        <taxon>Viridiplantae</taxon>
        <taxon>Streptophyta</taxon>
        <taxon>Embryophyta</taxon>
        <taxon>Tracheophyta</taxon>
        <taxon>Spermatophyta</taxon>
        <taxon>Magnoliopsida</taxon>
        <taxon>eudicotyledons</taxon>
        <taxon>Gunneridae</taxon>
        <taxon>Pentapetalae</taxon>
        <taxon>asterids</taxon>
        <taxon>campanulids</taxon>
        <taxon>Escalloniales</taxon>
        <taxon>Escalloniaceae</taxon>
        <taxon>Escallonia</taxon>
    </lineage>
</organism>
<protein>
    <submittedName>
        <fullName evidence="1">Uncharacterized protein</fullName>
    </submittedName>
</protein>